<dbReference type="Gene3D" id="1.10.10.60">
    <property type="entry name" value="Homeodomain-like"/>
    <property type="match status" value="1"/>
</dbReference>
<dbReference type="InterPro" id="IPR009057">
    <property type="entry name" value="Homeodomain-like_sf"/>
</dbReference>
<evidence type="ECO:0000313" key="8">
    <source>
        <dbReference type="Proteomes" id="UP001500221"/>
    </source>
</evidence>
<name>A0ABP9PBL2_9ACTN</name>
<dbReference type="SUPFAM" id="SSF52540">
    <property type="entry name" value="P-loop containing nucleoside triphosphate hydrolases"/>
    <property type="match status" value="1"/>
</dbReference>
<evidence type="ECO:0000313" key="7">
    <source>
        <dbReference type="EMBL" id="GAA5143974.1"/>
    </source>
</evidence>
<keyword evidence="4" id="KW-0804">Transcription</keyword>
<proteinExistence type="predicted"/>
<comment type="caution">
    <text evidence="7">The sequence shown here is derived from an EMBL/GenBank/DDBJ whole genome shotgun (WGS) entry which is preliminary data.</text>
</comment>
<dbReference type="RefSeq" id="WP_345455270.1">
    <property type="nucleotide sequence ID" value="NZ_BAABKG010000001.1"/>
</dbReference>
<dbReference type="Pfam" id="PF02954">
    <property type="entry name" value="HTH_8"/>
    <property type="match status" value="1"/>
</dbReference>
<organism evidence="7 8">
    <name type="scientific">Nocardioides marinquilinus</name>
    <dbReference type="NCBI Taxonomy" id="1210400"/>
    <lineage>
        <taxon>Bacteria</taxon>
        <taxon>Bacillati</taxon>
        <taxon>Actinomycetota</taxon>
        <taxon>Actinomycetes</taxon>
        <taxon>Propionibacteriales</taxon>
        <taxon>Nocardioidaceae</taxon>
        <taxon>Nocardioides</taxon>
    </lineage>
</organism>
<dbReference type="PROSITE" id="PS50045">
    <property type="entry name" value="SIGMA54_INTERACT_4"/>
    <property type="match status" value="1"/>
</dbReference>
<evidence type="ECO:0000256" key="3">
    <source>
        <dbReference type="ARBA" id="ARBA00023015"/>
    </source>
</evidence>
<evidence type="ECO:0000259" key="6">
    <source>
        <dbReference type="PROSITE" id="PS50045"/>
    </source>
</evidence>
<evidence type="ECO:0000256" key="5">
    <source>
        <dbReference type="SAM" id="MobiDB-lite"/>
    </source>
</evidence>
<feature type="compositionally biased region" description="Low complexity" evidence="5">
    <location>
        <begin position="309"/>
        <end position="330"/>
    </location>
</feature>
<dbReference type="InterPro" id="IPR027417">
    <property type="entry name" value="P-loop_NTPase"/>
</dbReference>
<keyword evidence="8" id="KW-1185">Reference proteome</keyword>
<dbReference type="Pfam" id="PF00158">
    <property type="entry name" value="Sigma54_activat"/>
    <property type="match status" value="1"/>
</dbReference>
<evidence type="ECO:0000256" key="1">
    <source>
        <dbReference type="ARBA" id="ARBA00022741"/>
    </source>
</evidence>
<dbReference type="EMBL" id="BAABKG010000001">
    <property type="protein sequence ID" value="GAA5143974.1"/>
    <property type="molecule type" value="Genomic_DNA"/>
</dbReference>
<feature type="domain" description="Sigma-54 factor interaction" evidence="6">
    <location>
        <begin position="329"/>
        <end position="530"/>
    </location>
</feature>
<keyword evidence="3" id="KW-0805">Transcription regulation</keyword>
<gene>
    <name evidence="7" type="ORF">GCM10023340_10660</name>
</gene>
<dbReference type="InterPro" id="IPR058031">
    <property type="entry name" value="AAA_lid_NorR"/>
</dbReference>
<protein>
    <submittedName>
        <fullName evidence="7">Helix-turn-helix domain-containing protein</fullName>
    </submittedName>
</protein>
<dbReference type="SUPFAM" id="SSF46689">
    <property type="entry name" value="Homeodomain-like"/>
    <property type="match status" value="1"/>
</dbReference>
<evidence type="ECO:0000256" key="2">
    <source>
        <dbReference type="ARBA" id="ARBA00022840"/>
    </source>
</evidence>
<dbReference type="Proteomes" id="UP001500221">
    <property type="component" value="Unassembled WGS sequence"/>
</dbReference>
<dbReference type="InterPro" id="IPR002197">
    <property type="entry name" value="HTH_Fis"/>
</dbReference>
<keyword evidence="1" id="KW-0547">Nucleotide-binding</keyword>
<evidence type="ECO:0000256" key="4">
    <source>
        <dbReference type="ARBA" id="ARBA00023163"/>
    </source>
</evidence>
<feature type="region of interest" description="Disordered" evidence="5">
    <location>
        <begin position="309"/>
        <end position="331"/>
    </location>
</feature>
<sequence>MTTSMKVVDAARGHLLADGVVPDRLARRVRGDVLQSWKRSLMSGAELANPTLTFKGEHHARAALRLAADPVLTRLATELSGLDAGVLLCDHEAVVVRRWASDAGILPMMDRIHSDVGFCISEETIGTNGVGSVIESGQAIQISGPEHLAEALQGFTCVGVPVHHPITRRLEGVITMNCRATSGNPLLTPLMTSTAQEVESRLLAQATTSERLLLDEYLVAIGSRRAPVAAVGQDIFIAGPKVTDLLEGVDRAALWEYVRAVAMGASDGAAARGAGVAVESERFRIARCKPVERDGRIIGAIVELEVDRPAPTTSRRPAPTATPKSTSPLPGKSAALLSVVSHATRLAATGVPVLIEGEAGVGKLALARAVLASTDAAPERTAVVDAAAGWIEDPSRFVSLLRRELELEPQAVVLRHLEALTPEAAAATSALLESLEERPGAPRVVATLTTNGVPAAGLRRLIDTVGVGRVTLPPLRDRAEDVAPTAIALLERHRGGRPLHFASATLRCLMRAPWPGNVRQMDALVRGLASTVIGPVIGPDALPLDLQGNARKRDLSAIEELELGAILSALRQHNGNKVAAAAAIGISRSTLYRKLQAYRLDPDKQYF</sequence>
<dbReference type="Gene3D" id="3.30.450.40">
    <property type="match status" value="1"/>
</dbReference>
<dbReference type="PANTHER" id="PTHR32071">
    <property type="entry name" value="TRANSCRIPTIONAL REGULATORY PROTEIN"/>
    <property type="match status" value="1"/>
</dbReference>
<dbReference type="InterPro" id="IPR002078">
    <property type="entry name" value="Sigma_54_int"/>
</dbReference>
<dbReference type="Gene3D" id="1.10.8.60">
    <property type="match status" value="1"/>
</dbReference>
<dbReference type="Gene3D" id="3.40.50.300">
    <property type="entry name" value="P-loop containing nucleotide triphosphate hydrolases"/>
    <property type="match status" value="1"/>
</dbReference>
<dbReference type="Pfam" id="PF25601">
    <property type="entry name" value="AAA_lid_14"/>
    <property type="match status" value="1"/>
</dbReference>
<dbReference type="PRINTS" id="PR01590">
    <property type="entry name" value="HTHFIS"/>
</dbReference>
<dbReference type="InterPro" id="IPR029016">
    <property type="entry name" value="GAF-like_dom_sf"/>
</dbReference>
<reference evidence="8" key="1">
    <citation type="journal article" date="2019" name="Int. J. Syst. Evol. Microbiol.">
        <title>The Global Catalogue of Microorganisms (GCM) 10K type strain sequencing project: providing services to taxonomists for standard genome sequencing and annotation.</title>
        <authorList>
            <consortium name="The Broad Institute Genomics Platform"/>
            <consortium name="The Broad Institute Genome Sequencing Center for Infectious Disease"/>
            <person name="Wu L."/>
            <person name="Ma J."/>
        </authorList>
    </citation>
    <scope>NUCLEOTIDE SEQUENCE [LARGE SCALE GENOMIC DNA]</scope>
    <source>
        <strain evidence="8">JCM 18459</strain>
    </source>
</reference>
<accession>A0ABP9PBL2</accession>
<keyword evidence="2" id="KW-0067">ATP-binding</keyword>